<comment type="catalytic activity">
    <reaction evidence="1">
        <text>Cleaves type-1 transmembrane domains using a catalytic dyad composed of serine and histidine that are contributed by different transmembrane domains.</text>
        <dbReference type="EC" id="3.4.21.105"/>
    </reaction>
</comment>
<dbReference type="PANTHER" id="PTHR43066">
    <property type="entry name" value="RHOMBOID-RELATED PROTEIN"/>
    <property type="match status" value="1"/>
</dbReference>
<dbReference type="Proteomes" id="UP000033647">
    <property type="component" value="Unassembled WGS sequence"/>
</dbReference>
<evidence type="ECO:0000256" key="4">
    <source>
        <dbReference type="ARBA" id="ARBA00013039"/>
    </source>
</evidence>
<dbReference type="GO" id="GO:0004252">
    <property type="term" value="F:serine-type endopeptidase activity"/>
    <property type="evidence" value="ECO:0007669"/>
    <property type="project" value="InterPro"/>
</dbReference>
<protein>
    <recommendedName>
        <fullName evidence="4">rhomboid protease</fullName>
        <ecNumber evidence="4">3.4.21.105</ecNumber>
    </recommendedName>
</protein>
<feature type="domain" description="Peptidase S54 rhomboid" evidence="12">
    <location>
        <begin position="130"/>
        <end position="287"/>
    </location>
</feature>
<dbReference type="InterPro" id="IPR022764">
    <property type="entry name" value="Peptidase_S54_rhomboid_dom"/>
</dbReference>
<keyword evidence="6 11" id="KW-0812">Transmembrane</keyword>
<keyword evidence="7" id="KW-0378">Hydrolase</keyword>
<evidence type="ECO:0000313" key="13">
    <source>
        <dbReference type="EMBL" id="KJX96640.1"/>
    </source>
</evidence>
<dbReference type="InterPro" id="IPR035952">
    <property type="entry name" value="Rhomboid-like_sf"/>
</dbReference>
<evidence type="ECO:0000313" key="14">
    <source>
        <dbReference type="Proteomes" id="UP000033647"/>
    </source>
</evidence>
<keyword evidence="8 11" id="KW-1133">Transmembrane helix</keyword>
<evidence type="ECO:0000256" key="1">
    <source>
        <dbReference type="ARBA" id="ARBA00000156"/>
    </source>
</evidence>
<keyword evidence="9 11" id="KW-0472">Membrane</keyword>
<gene>
    <name evidence="13" type="ORF">TI39_contig610g00010</name>
</gene>
<dbReference type="PANTHER" id="PTHR43066:SF1">
    <property type="entry name" value="RHOMBOID PROTEIN 2"/>
    <property type="match status" value="1"/>
</dbReference>
<keyword evidence="5" id="KW-0645">Protease</keyword>
<organism evidence="13 14">
    <name type="scientific">Zymoseptoria brevis</name>
    <dbReference type="NCBI Taxonomy" id="1047168"/>
    <lineage>
        <taxon>Eukaryota</taxon>
        <taxon>Fungi</taxon>
        <taxon>Dikarya</taxon>
        <taxon>Ascomycota</taxon>
        <taxon>Pezizomycotina</taxon>
        <taxon>Dothideomycetes</taxon>
        <taxon>Dothideomycetidae</taxon>
        <taxon>Mycosphaerellales</taxon>
        <taxon>Mycosphaerellaceae</taxon>
        <taxon>Zymoseptoria</taxon>
    </lineage>
</organism>
<accession>A0A0F4GKD1</accession>
<dbReference type="GO" id="GO:0016020">
    <property type="term" value="C:membrane"/>
    <property type="evidence" value="ECO:0007669"/>
    <property type="project" value="UniProtKB-SubCell"/>
</dbReference>
<evidence type="ECO:0000256" key="11">
    <source>
        <dbReference type="SAM" id="Phobius"/>
    </source>
</evidence>
<feature type="region of interest" description="Disordered" evidence="10">
    <location>
        <begin position="296"/>
        <end position="332"/>
    </location>
</feature>
<evidence type="ECO:0000259" key="12">
    <source>
        <dbReference type="Pfam" id="PF01694"/>
    </source>
</evidence>
<feature type="compositionally biased region" description="Basic and acidic residues" evidence="10">
    <location>
        <begin position="310"/>
        <end position="319"/>
    </location>
</feature>
<evidence type="ECO:0000256" key="10">
    <source>
        <dbReference type="SAM" id="MobiDB-lite"/>
    </source>
</evidence>
<dbReference type="EC" id="3.4.21.105" evidence="4"/>
<dbReference type="GO" id="GO:0006508">
    <property type="term" value="P:proteolysis"/>
    <property type="evidence" value="ECO:0007669"/>
    <property type="project" value="UniProtKB-KW"/>
</dbReference>
<proteinExistence type="inferred from homology"/>
<name>A0A0F4GKD1_9PEZI</name>
<reference evidence="13 14" key="1">
    <citation type="submission" date="2015-03" db="EMBL/GenBank/DDBJ databases">
        <title>RNA-seq based gene annotation and comparative genomics of four Zymoseptoria species reveal species-specific pathogenicity related genes and transposable element activity.</title>
        <authorList>
            <person name="Grandaubert J."/>
            <person name="Bhattacharyya A."/>
            <person name="Stukenbrock E.H."/>
        </authorList>
    </citation>
    <scope>NUCLEOTIDE SEQUENCE [LARGE SCALE GENOMIC DNA]</scope>
    <source>
        <strain evidence="13 14">Zb18110</strain>
    </source>
</reference>
<evidence type="ECO:0000256" key="6">
    <source>
        <dbReference type="ARBA" id="ARBA00022692"/>
    </source>
</evidence>
<dbReference type="SUPFAM" id="SSF144091">
    <property type="entry name" value="Rhomboid-like"/>
    <property type="match status" value="1"/>
</dbReference>
<evidence type="ECO:0000256" key="9">
    <source>
        <dbReference type="ARBA" id="ARBA00023136"/>
    </source>
</evidence>
<evidence type="ECO:0000256" key="8">
    <source>
        <dbReference type="ARBA" id="ARBA00022989"/>
    </source>
</evidence>
<dbReference type="EMBL" id="LAFY01000602">
    <property type="protein sequence ID" value="KJX96640.1"/>
    <property type="molecule type" value="Genomic_DNA"/>
</dbReference>
<comment type="subcellular location">
    <subcellularLocation>
        <location evidence="2">Membrane</location>
        <topology evidence="2">Multi-pass membrane protein</topology>
    </subcellularLocation>
</comment>
<evidence type="ECO:0000256" key="7">
    <source>
        <dbReference type="ARBA" id="ARBA00022801"/>
    </source>
</evidence>
<feature type="transmembrane region" description="Helical" evidence="11">
    <location>
        <begin position="46"/>
        <end position="67"/>
    </location>
</feature>
<sequence length="332" mass="35914">MAALTAAQHDQLRRWIENVLPKGGSKQDDIELRTTLDTPNPLRNSALLAFAGLGLLNVPAFAFFEALKLIASQALLKKVAESRRNLRTELSTVLRTQEAAWQIASQEEFSQTAHWWISRLGVSVVGLRQGYYWSIISASFLHVEFSHWVNTLLGIFEIAGPCSQVPGMNAWHVGVVTLGSGVVTNLLGLLQHSNPFPCIGASGVISAFWAIGALGSPWEKVAFRAVNNIAISIPMWLSGVEYTFRNCIALCNVLGLAGSPGLVSPRTGYLSHLSGVALGALYYSLVLSAPAQKYDQDALNRPPSSNKGTPRTEYEERHTTTISSSGLDGGVQ</sequence>
<evidence type="ECO:0000256" key="2">
    <source>
        <dbReference type="ARBA" id="ARBA00004141"/>
    </source>
</evidence>
<dbReference type="Pfam" id="PF01694">
    <property type="entry name" value="Rhomboid"/>
    <property type="match status" value="1"/>
</dbReference>
<dbReference type="Gene3D" id="1.20.1540.10">
    <property type="entry name" value="Rhomboid-like"/>
    <property type="match status" value="1"/>
</dbReference>
<dbReference type="AlphaFoldDB" id="A0A0F4GKD1"/>
<evidence type="ECO:0000256" key="3">
    <source>
        <dbReference type="ARBA" id="ARBA00009045"/>
    </source>
</evidence>
<evidence type="ECO:0000256" key="5">
    <source>
        <dbReference type="ARBA" id="ARBA00022670"/>
    </source>
</evidence>
<comment type="similarity">
    <text evidence="3">Belongs to the peptidase S54 family.</text>
</comment>
<keyword evidence="14" id="KW-1185">Reference proteome</keyword>
<comment type="caution">
    <text evidence="13">The sequence shown here is derived from an EMBL/GenBank/DDBJ whole genome shotgun (WGS) entry which is preliminary data.</text>
</comment>